<keyword evidence="2" id="KW-1185">Reference proteome</keyword>
<sequence length="199" mass="23749">MTFRENLLQKYGFRWYFLKKGHKAFLAERYIGFLKTKLSQILKHKNEKRWIDYLQAICSEYNQTKIEGTSYRRQAVNRVNFSHFLSQLLKTKEPELSFNSFKAGPFENENWNERIFKFRLGERVLLARRATWDDQFEKMKAFLKTSQEGGFGKRIFTIGGRQLRASKWQKSYVPVYSLNELGPSLHFYANELKAAPFNF</sequence>
<organism evidence="1 2">
    <name type="scientific">Daphnia pulex</name>
    <name type="common">Water flea</name>
    <dbReference type="NCBI Taxonomy" id="6669"/>
    <lineage>
        <taxon>Eukaryota</taxon>
        <taxon>Metazoa</taxon>
        <taxon>Ecdysozoa</taxon>
        <taxon>Arthropoda</taxon>
        <taxon>Crustacea</taxon>
        <taxon>Branchiopoda</taxon>
        <taxon>Diplostraca</taxon>
        <taxon>Cladocera</taxon>
        <taxon>Anomopoda</taxon>
        <taxon>Daphniidae</taxon>
        <taxon>Daphnia</taxon>
    </lineage>
</organism>
<accession>E9I6X0</accession>
<dbReference type="Proteomes" id="UP000000305">
    <property type="component" value="Unassembled WGS sequence"/>
</dbReference>
<dbReference type="KEGG" id="dpx:DAPPUDRAFT_344358"/>
<evidence type="ECO:0000313" key="2">
    <source>
        <dbReference type="Proteomes" id="UP000000305"/>
    </source>
</evidence>
<reference evidence="1 2" key="1">
    <citation type="journal article" date="2011" name="Science">
        <title>The ecoresponsive genome of Daphnia pulex.</title>
        <authorList>
            <person name="Colbourne J.K."/>
            <person name="Pfrender M.E."/>
            <person name="Gilbert D."/>
            <person name="Thomas W.K."/>
            <person name="Tucker A."/>
            <person name="Oakley T.H."/>
            <person name="Tokishita S."/>
            <person name="Aerts A."/>
            <person name="Arnold G.J."/>
            <person name="Basu M.K."/>
            <person name="Bauer D.J."/>
            <person name="Caceres C.E."/>
            <person name="Carmel L."/>
            <person name="Casola C."/>
            <person name="Choi J.H."/>
            <person name="Detter J.C."/>
            <person name="Dong Q."/>
            <person name="Dusheyko S."/>
            <person name="Eads B.D."/>
            <person name="Frohlich T."/>
            <person name="Geiler-Samerotte K.A."/>
            <person name="Gerlach D."/>
            <person name="Hatcher P."/>
            <person name="Jogdeo S."/>
            <person name="Krijgsveld J."/>
            <person name="Kriventseva E.V."/>
            <person name="Kultz D."/>
            <person name="Laforsch C."/>
            <person name="Lindquist E."/>
            <person name="Lopez J."/>
            <person name="Manak J.R."/>
            <person name="Muller J."/>
            <person name="Pangilinan J."/>
            <person name="Patwardhan R.P."/>
            <person name="Pitluck S."/>
            <person name="Pritham E.J."/>
            <person name="Rechtsteiner A."/>
            <person name="Rho M."/>
            <person name="Rogozin I.B."/>
            <person name="Sakarya O."/>
            <person name="Salamov A."/>
            <person name="Schaack S."/>
            <person name="Shapiro H."/>
            <person name="Shiga Y."/>
            <person name="Skalitzky C."/>
            <person name="Smith Z."/>
            <person name="Souvorov A."/>
            <person name="Sung W."/>
            <person name="Tang Z."/>
            <person name="Tsuchiya D."/>
            <person name="Tu H."/>
            <person name="Vos H."/>
            <person name="Wang M."/>
            <person name="Wolf Y.I."/>
            <person name="Yamagata H."/>
            <person name="Yamada T."/>
            <person name="Ye Y."/>
            <person name="Shaw J.R."/>
            <person name="Andrews J."/>
            <person name="Crease T.J."/>
            <person name="Tang H."/>
            <person name="Lucas S.M."/>
            <person name="Robertson H.M."/>
            <person name="Bork P."/>
            <person name="Koonin E.V."/>
            <person name="Zdobnov E.M."/>
            <person name="Grigoriev I.V."/>
            <person name="Lynch M."/>
            <person name="Boore J.L."/>
        </authorList>
    </citation>
    <scope>NUCLEOTIDE SEQUENCE [LARGE SCALE GENOMIC DNA]</scope>
</reference>
<gene>
    <name evidence="1" type="ORF">DAPPUDRAFT_344358</name>
</gene>
<dbReference type="Gene3D" id="3.30.420.10">
    <property type="entry name" value="Ribonuclease H-like superfamily/Ribonuclease H"/>
    <property type="match status" value="1"/>
</dbReference>
<dbReference type="AlphaFoldDB" id="E9I6X0"/>
<dbReference type="InParanoid" id="E9I6X0"/>
<dbReference type="EMBL" id="GL736761">
    <property type="protein sequence ID" value="EFX60259.1"/>
    <property type="molecule type" value="Genomic_DNA"/>
</dbReference>
<dbReference type="InterPro" id="IPR036397">
    <property type="entry name" value="RNaseH_sf"/>
</dbReference>
<name>E9I6X0_DAPPU</name>
<proteinExistence type="predicted"/>
<protein>
    <submittedName>
        <fullName evidence="1">Uncharacterized protein</fullName>
    </submittedName>
</protein>
<dbReference type="HOGENOM" id="CLU_1373462_0_0_1"/>
<dbReference type="GO" id="GO:0003676">
    <property type="term" value="F:nucleic acid binding"/>
    <property type="evidence" value="ECO:0007669"/>
    <property type="project" value="InterPro"/>
</dbReference>
<evidence type="ECO:0000313" key="1">
    <source>
        <dbReference type="EMBL" id="EFX60259.1"/>
    </source>
</evidence>